<gene>
    <name evidence="8" type="ORF">EI97DRAFT_436242</name>
</gene>
<feature type="compositionally biased region" description="Low complexity" evidence="5">
    <location>
        <begin position="521"/>
        <end position="532"/>
    </location>
</feature>
<dbReference type="InterPro" id="IPR012919">
    <property type="entry name" value="SUN_dom"/>
</dbReference>
<feature type="compositionally biased region" description="Pro residues" evidence="5">
    <location>
        <begin position="620"/>
        <end position="629"/>
    </location>
</feature>
<feature type="compositionally biased region" description="Polar residues" evidence="5">
    <location>
        <begin position="580"/>
        <end position="602"/>
    </location>
</feature>
<dbReference type="Pfam" id="PF07738">
    <property type="entry name" value="Sad1_UNC"/>
    <property type="match status" value="1"/>
</dbReference>
<keyword evidence="2" id="KW-0812">Transmembrane</keyword>
<dbReference type="GO" id="GO:0034975">
    <property type="term" value="P:protein folding in endoplasmic reticulum"/>
    <property type="evidence" value="ECO:0007669"/>
    <property type="project" value="TreeGrafter"/>
</dbReference>
<feature type="region of interest" description="Disordered" evidence="5">
    <location>
        <begin position="230"/>
        <end position="264"/>
    </location>
</feature>
<organism evidence="8 9">
    <name type="scientific">Westerdykella ornata</name>
    <dbReference type="NCBI Taxonomy" id="318751"/>
    <lineage>
        <taxon>Eukaryota</taxon>
        <taxon>Fungi</taxon>
        <taxon>Dikarya</taxon>
        <taxon>Ascomycota</taxon>
        <taxon>Pezizomycotina</taxon>
        <taxon>Dothideomycetes</taxon>
        <taxon>Pleosporomycetidae</taxon>
        <taxon>Pleosporales</taxon>
        <taxon>Sporormiaceae</taxon>
        <taxon>Westerdykella</taxon>
    </lineage>
</organism>
<dbReference type="PROSITE" id="PS51469">
    <property type="entry name" value="SUN"/>
    <property type="match status" value="1"/>
</dbReference>
<keyword evidence="3" id="KW-1133">Transmembrane helix</keyword>
<accession>A0A6A6JA24</accession>
<dbReference type="GO" id="GO:0005737">
    <property type="term" value="C:cytoplasm"/>
    <property type="evidence" value="ECO:0007669"/>
    <property type="project" value="TreeGrafter"/>
</dbReference>
<dbReference type="AlphaFoldDB" id="A0A6A6JA24"/>
<proteinExistence type="predicted"/>
<feature type="compositionally biased region" description="Polar residues" evidence="5">
    <location>
        <begin position="231"/>
        <end position="241"/>
    </location>
</feature>
<dbReference type="GeneID" id="54552227"/>
<feature type="signal peptide" evidence="6">
    <location>
        <begin position="1"/>
        <end position="26"/>
    </location>
</feature>
<feature type="compositionally biased region" description="Low complexity" evidence="5">
    <location>
        <begin position="603"/>
        <end position="619"/>
    </location>
</feature>
<evidence type="ECO:0000256" key="2">
    <source>
        <dbReference type="ARBA" id="ARBA00022692"/>
    </source>
</evidence>
<evidence type="ECO:0000256" key="5">
    <source>
        <dbReference type="SAM" id="MobiDB-lite"/>
    </source>
</evidence>
<dbReference type="OrthoDB" id="266334at2759"/>
<dbReference type="RefSeq" id="XP_033650724.1">
    <property type="nucleotide sequence ID" value="XM_033799052.1"/>
</dbReference>
<keyword evidence="6" id="KW-0732">Signal</keyword>
<keyword evidence="9" id="KW-1185">Reference proteome</keyword>
<evidence type="ECO:0000256" key="6">
    <source>
        <dbReference type="SAM" id="SignalP"/>
    </source>
</evidence>
<evidence type="ECO:0000256" key="3">
    <source>
        <dbReference type="ARBA" id="ARBA00022989"/>
    </source>
</evidence>
<feature type="compositionally biased region" description="Polar residues" evidence="5">
    <location>
        <begin position="944"/>
        <end position="956"/>
    </location>
</feature>
<sequence length="1028" mass="110495">MLTIGAPLRKWTPLLLLCSLAALAQTTDNTTTTVESSSNVSVTSLQTSTKSPSPTRSSPGTPPSTSYESTCAFRTINYIIHTLPQQCAKTTWSPPSPTAEAGVQEPSVAWAGIPWVRDISAENASAIQQGTYAAPNGTTATRIADAAAASPVGSADTEAETETDSLLDSAKFLSFEEWKKKNLARAGQSPETVGQGRAASSEARTRHRPVNVNAMDALGEESEIDIDFSGFVNSDGATSDGPSPAEPVGAADATKSDDEGDKVAPTSFALSKDAGKTCKERFNYASFDCAATVLKTNDKAKSSTAVLVENKDSYMLNECSAQNKFIIVELCDDILVDTVVLANYEFFSSMFRHFRVSVSDRYPVKLDRWRVLGTFEARNSRDIQPFLIKEPQIWARYLRIEFLSHYGSEFYCPISLLRVHGTTMMEQFRREEEQARGDDDFVEPIEVADGDAVKTAVAVVDHETLVPAEQPPIDKERAQAVVPGEKPDSENTTTVGDASSTDVTDGTKAASERAEDHTSSHDSSSAADSGTGQPSNPSMADSGLGNITGSARDSASEKEPNKDTTSSSHFTDETSSSSTGIDNNSVTIPTDQQAGPKTSLNDSNSTPSTTGSSRSTDSTPPNPQPPSQPHQPRASSPTQPSPPAPTTQESFYKSIHKRLQQLEANSTLSLQYIESQSLLLRDAFISIEKRQVAKTEKFLAHLNATVMQELKSYRALYEQLWQSTVLELEGMKERQRRVEEEVGTRLGIVADELVWQKRMALVQSTLLLLFFGVVLFVRSGPLGGAGAAQQQQQGRTERQVGGYGENMYTRLFDISPPRSPREGESYGLLRRRRTFRDMWRGSGGGSQGSDTSPPGLLGAGGRERGHGRGHGSDGAVGVSDVDTEGARSPVVEGFSSPEPGPAELARSPAREDEEEKEVDRVGDGATTTATVKEIGEVDTGLLTPVTSITSSETYRQTPEEPASSSSSSSSRANVRLGEEARLEVLATQSGPATPRGRRDVRASWEVVGEAVERLAEDEKEGGLGGEGN</sequence>
<feature type="compositionally biased region" description="Polar residues" evidence="5">
    <location>
        <begin position="490"/>
        <end position="504"/>
    </location>
</feature>
<keyword evidence="4" id="KW-0472">Membrane</keyword>
<feature type="region of interest" description="Disordered" evidence="5">
    <location>
        <begin position="28"/>
        <end position="67"/>
    </location>
</feature>
<dbReference type="FunFam" id="2.60.120.260:FF:000082">
    <property type="entry name" value="Sad1/UNC domain protein"/>
    <property type="match status" value="1"/>
</dbReference>
<feature type="domain" description="SUN" evidence="7">
    <location>
        <begin position="255"/>
        <end position="424"/>
    </location>
</feature>
<evidence type="ECO:0000313" key="9">
    <source>
        <dbReference type="Proteomes" id="UP000800097"/>
    </source>
</evidence>
<dbReference type="GO" id="GO:0012505">
    <property type="term" value="C:endomembrane system"/>
    <property type="evidence" value="ECO:0007669"/>
    <property type="project" value="UniProtKB-SubCell"/>
</dbReference>
<feature type="region of interest" description="Disordered" evidence="5">
    <location>
        <begin position="465"/>
        <end position="648"/>
    </location>
</feature>
<feature type="chain" id="PRO_5025645098" description="SUN domain-containing protein" evidence="6">
    <location>
        <begin position="27"/>
        <end position="1028"/>
    </location>
</feature>
<evidence type="ECO:0000256" key="1">
    <source>
        <dbReference type="ARBA" id="ARBA00004308"/>
    </source>
</evidence>
<evidence type="ECO:0000256" key="4">
    <source>
        <dbReference type="ARBA" id="ARBA00023136"/>
    </source>
</evidence>
<evidence type="ECO:0000259" key="7">
    <source>
        <dbReference type="PROSITE" id="PS51469"/>
    </source>
</evidence>
<dbReference type="Gene3D" id="2.60.120.260">
    <property type="entry name" value="Galactose-binding domain-like"/>
    <property type="match status" value="1"/>
</dbReference>
<evidence type="ECO:0000313" key="8">
    <source>
        <dbReference type="EMBL" id="KAF2273185.1"/>
    </source>
</evidence>
<dbReference type="PANTHER" id="PTHR12953">
    <property type="entry name" value="MEMBRANE PROTEIN CH1 RELATED"/>
    <property type="match status" value="1"/>
</dbReference>
<reference evidence="8" key="1">
    <citation type="journal article" date="2020" name="Stud. Mycol.">
        <title>101 Dothideomycetes genomes: a test case for predicting lifestyles and emergence of pathogens.</title>
        <authorList>
            <person name="Haridas S."/>
            <person name="Albert R."/>
            <person name="Binder M."/>
            <person name="Bloem J."/>
            <person name="Labutti K."/>
            <person name="Salamov A."/>
            <person name="Andreopoulos B."/>
            <person name="Baker S."/>
            <person name="Barry K."/>
            <person name="Bills G."/>
            <person name="Bluhm B."/>
            <person name="Cannon C."/>
            <person name="Castanera R."/>
            <person name="Culley D."/>
            <person name="Daum C."/>
            <person name="Ezra D."/>
            <person name="Gonzalez J."/>
            <person name="Henrissat B."/>
            <person name="Kuo A."/>
            <person name="Liang C."/>
            <person name="Lipzen A."/>
            <person name="Lutzoni F."/>
            <person name="Magnuson J."/>
            <person name="Mondo S."/>
            <person name="Nolan M."/>
            <person name="Ohm R."/>
            <person name="Pangilinan J."/>
            <person name="Park H.-J."/>
            <person name="Ramirez L."/>
            <person name="Alfaro M."/>
            <person name="Sun H."/>
            <person name="Tritt A."/>
            <person name="Yoshinaga Y."/>
            <person name="Zwiers L.-H."/>
            <person name="Turgeon B."/>
            <person name="Goodwin S."/>
            <person name="Spatafora J."/>
            <person name="Crous P."/>
            <person name="Grigoriev I."/>
        </authorList>
    </citation>
    <scope>NUCLEOTIDE SEQUENCE</scope>
    <source>
        <strain evidence="8">CBS 379.55</strain>
    </source>
</reference>
<feature type="region of interest" description="Disordered" evidence="5">
    <location>
        <begin position="183"/>
        <end position="218"/>
    </location>
</feature>
<feature type="compositionally biased region" description="Polar residues" evidence="5">
    <location>
        <begin position="533"/>
        <end position="553"/>
    </location>
</feature>
<dbReference type="Proteomes" id="UP000800097">
    <property type="component" value="Unassembled WGS sequence"/>
</dbReference>
<comment type="subcellular location">
    <subcellularLocation>
        <location evidence="1">Endomembrane system</location>
    </subcellularLocation>
</comment>
<dbReference type="GO" id="GO:0016020">
    <property type="term" value="C:membrane"/>
    <property type="evidence" value="ECO:0007669"/>
    <property type="project" value="InterPro"/>
</dbReference>
<feature type="region of interest" description="Disordered" evidence="5">
    <location>
        <begin position="838"/>
        <end position="1001"/>
    </location>
</feature>
<feature type="compositionally biased region" description="Low complexity" evidence="5">
    <location>
        <begin position="564"/>
        <end position="579"/>
    </location>
</feature>
<feature type="compositionally biased region" description="Basic and acidic residues" evidence="5">
    <location>
        <begin position="510"/>
        <end position="520"/>
    </location>
</feature>
<dbReference type="InterPro" id="IPR045120">
    <property type="entry name" value="Suco/Slp1-like"/>
</dbReference>
<dbReference type="EMBL" id="ML986512">
    <property type="protein sequence ID" value="KAF2273185.1"/>
    <property type="molecule type" value="Genomic_DNA"/>
</dbReference>
<name>A0A6A6JA24_WESOR</name>
<dbReference type="PANTHER" id="PTHR12953:SF0">
    <property type="entry name" value="SUN DOMAIN-CONTAINING OSSIFICATION FACTOR"/>
    <property type="match status" value="1"/>
</dbReference>
<protein>
    <recommendedName>
        <fullName evidence="7">SUN domain-containing protein</fullName>
    </recommendedName>
</protein>